<evidence type="ECO:0000256" key="2">
    <source>
        <dbReference type="HAMAP-Rule" id="MF_00489"/>
    </source>
</evidence>
<protein>
    <recommendedName>
        <fullName evidence="2">UPF0178 protein DYP60_06325</fullName>
    </recommendedName>
</protein>
<dbReference type="Proteomes" id="UP000264002">
    <property type="component" value="Unassembled WGS sequence"/>
</dbReference>
<evidence type="ECO:0000313" key="4">
    <source>
        <dbReference type="Proteomes" id="UP000264002"/>
    </source>
</evidence>
<evidence type="ECO:0000256" key="1">
    <source>
        <dbReference type="ARBA" id="ARBA00008522"/>
    </source>
</evidence>
<reference evidence="3 4" key="2">
    <citation type="submission" date="2018-09" db="EMBL/GenBank/DDBJ databases">
        <title>Genome of Sphaerochaeta halotolerans strain 4-11.</title>
        <authorList>
            <person name="Nazina T.N."/>
            <person name="Sokolova D.S."/>
        </authorList>
    </citation>
    <scope>NUCLEOTIDE SEQUENCE [LARGE SCALE GENOMIC DNA]</scope>
    <source>
        <strain evidence="3 4">4-11</strain>
    </source>
</reference>
<dbReference type="AlphaFoldDB" id="A0A372MHH3"/>
<dbReference type="HAMAP" id="MF_00489">
    <property type="entry name" value="UPF0178"/>
    <property type="match status" value="1"/>
</dbReference>
<name>A0A372MHH3_9SPIR</name>
<evidence type="ECO:0000313" key="3">
    <source>
        <dbReference type="EMBL" id="RFU95237.1"/>
    </source>
</evidence>
<sequence length="181" mass="20656">MFTLYVDADSCPRNLRQIILKAVVRRNLSVYFVADRVLKDVEQAYQQHTNALRYEAKKQGLDDQSSLREIKSSINQVQVEKGDDSADDWIVDHAEPPAIAITHDIPLAGRLVEKGITVLDDRGNTYTKENMAERLSIRNTMTEFRELGIFSEQHSRMNGKQTKAFSDSFDALLTSMLKQYS</sequence>
<gene>
    <name evidence="3" type="ORF">DYP60_06325</name>
</gene>
<proteinExistence type="inferred from homology"/>
<dbReference type="PANTHER" id="PTHR35146:SF1">
    <property type="entry name" value="UPF0178 PROTEIN YAII"/>
    <property type="match status" value="1"/>
</dbReference>
<accession>A0A372MHH3</accession>
<dbReference type="EMBL" id="QUWK01000005">
    <property type="protein sequence ID" value="RFU95237.1"/>
    <property type="molecule type" value="Genomic_DNA"/>
</dbReference>
<keyword evidence="4" id="KW-1185">Reference proteome</keyword>
<dbReference type="Pfam" id="PF02639">
    <property type="entry name" value="DUF188"/>
    <property type="match status" value="1"/>
</dbReference>
<dbReference type="RefSeq" id="WP_117330047.1">
    <property type="nucleotide sequence ID" value="NZ_QUWK01000005.1"/>
</dbReference>
<organism evidence="3 4">
    <name type="scientific">Sphaerochaeta halotolerans</name>
    <dbReference type="NCBI Taxonomy" id="2293840"/>
    <lineage>
        <taxon>Bacteria</taxon>
        <taxon>Pseudomonadati</taxon>
        <taxon>Spirochaetota</taxon>
        <taxon>Spirochaetia</taxon>
        <taxon>Spirochaetales</taxon>
        <taxon>Sphaerochaetaceae</taxon>
        <taxon>Sphaerochaeta</taxon>
    </lineage>
</organism>
<comment type="similarity">
    <text evidence="1 2">Belongs to the UPF0178 family.</text>
</comment>
<dbReference type="InterPro" id="IPR003791">
    <property type="entry name" value="UPF0178"/>
</dbReference>
<dbReference type="PANTHER" id="PTHR35146">
    <property type="entry name" value="UPF0178 PROTEIN YAII"/>
    <property type="match status" value="1"/>
</dbReference>
<comment type="caution">
    <text evidence="3">The sequence shown here is derived from an EMBL/GenBank/DDBJ whole genome shotgun (WGS) entry which is preliminary data.</text>
</comment>
<reference evidence="4" key="1">
    <citation type="submission" date="2018-08" db="EMBL/GenBank/DDBJ databases">
        <authorList>
            <person name="Grouzdev D.S."/>
            <person name="Krutkina M.S."/>
        </authorList>
    </citation>
    <scope>NUCLEOTIDE SEQUENCE [LARGE SCALE GENOMIC DNA]</scope>
    <source>
        <strain evidence="4">4-11</strain>
    </source>
</reference>